<dbReference type="AlphaFoldDB" id="A0A182Q835"/>
<dbReference type="Proteomes" id="UP000075886">
    <property type="component" value="Unassembled WGS sequence"/>
</dbReference>
<organism evidence="1 2">
    <name type="scientific">Anopheles farauti</name>
    <dbReference type="NCBI Taxonomy" id="69004"/>
    <lineage>
        <taxon>Eukaryota</taxon>
        <taxon>Metazoa</taxon>
        <taxon>Ecdysozoa</taxon>
        <taxon>Arthropoda</taxon>
        <taxon>Hexapoda</taxon>
        <taxon>Insecta</taxon>
        <taxon>Pterygota</taxon>
        <taxon>Neoptera</taxon>
        <taxon>Endopterygota</taxon>
        <taxon>Diptera</taxon>
        <taxon>Nematocera</taxon>
        <taxon>Culicoidea</taxon>
        <taxon>Culicidae</taxon>
        <taxon>Anophelinae</taxon>
        <taxon>Anopheles</taxon>
    </lineage>
</organism>
<evidence type="ECO:0000313" key="1">
    <source>
        <dbReference type="EnsemblMetazoa" id="AFAF004932-PA"/>
    </source>
</evidence>
<protein>
    <submittedName>
        <fullName evidence="1">Uncharacterized protein</fullName>
    </submittedName>
</protein>
<dbReference type="EnsemblMetazoa" id="AFAF004932-RA">
    <property type="protein sequence ID" value="AFAF004932-PA"/>
    <property type="gene ID" value="AFAF004932"/>
</dbReference>
<evidence type="ECO:0000313" key="2">
    <source>
        <dbReference type="Proteomes" id="UP000075886"/>
    </source>
</evidence>
<dbReference type="VEuPathDB" id="VectorBase:AFAF004932"/>
<sequence>MHHSEAVGAKRLDKIDSEGKLTFQHVHVNARLAGVGWSAGVVATVPGRRVPHRQDAGGSRQPNRLRNFETFRKHFAANGGTAADRVRDSRGLDVVSLPTNLPTILSSMNIDWGGWVEIWHSYSPSSSFRAFFIRSAQLPRCRVCSTRNRSSLLYVDRPTVSSW</sequence>
<name>A0A182Q835_9DIPT</name>
<dbReference type="EMBL" id="AXCN02000442">
    <property type="status" value="NOT_ANNOTATED_CDS"/>
    <property type="molecule type" value="Genomic_DNA"/>
</dbReference>
<reference evidence="2" key="1">
    <citation type="submission" date="2014-01" db="EMBL/GenBank/DDBJ databases">
        <title>The Genome Sequence of Anopheles farauti FAR1 (V2).</title>
        <authorList>
            <consortium name="The Broad Institute Genomics Platform"/>
            <person name="Neafsey D.E."/>
            <person name="Besansky N."/>
            <person name="Howell P."/>
            <person name="Walton C."/>
            <person name="Young S.K."/>
            <person name="Zeng Q."/>
            <person name="Gargeya S."/>
            <person name="Fitzgerald M."/>
            <person name="Haas B."/>
            <person name="Abouelleil A."/>
            <person name="Allen A.W."/>
            <person name="Alvarado L."/>
            <person name="Arachchi H.M."/>
            <person name="Berlin A.M."/>
            <person name="Chapman S.B."/>
            <person name="Gainer-Dewar J."/>
            <person name="Goldberg J."/>
            <person name="Griggs A."/>
            <person name="Gujja S."/>
            <person name="Hansen M."/>
            <person name="Howarth C."/>
            <person name="Imamovic A."/>
            <person name="Ireland A."/>
            <person name="Larimer J."/>
            <person name="McCowan C."/>
            <person name="Murphy C."/>
            <person name="Pearson M."/>
            <person name="Poon T.W."/>
            <person name="Priest M."/>
            <person name="Roberts A."/>
            <person name="Saif S."/>
            <person name="Shea T."/>
            <person name="Sisk P."/>
            <person name="Sykes S."/>
            <person name="Wortman J."/>
            <person name="Nusbaum C."/>
            <person name="Birren B."/>
        </authorList>
    </citation>
    <scope>NUCLEOTIDE SEQUENCE [LARGE SCALE GENOMIC DNA]</scope>
    <source>
        <strain evidence="2">FAR1</strain>
    </source>
</reference>
<keyword evidence="2" id="KW-1185">Reference proteome</keyword>
<accession>A0A182Q835</accession>
<proteinExistence type="predicted"/>
<reference evidence="1" key="2">
    <citation type="submission" date="2020-05" db="UniProtKB">
        <authorList>
            <consortium name="EnsemblMetazoa"/>
        </authorList>
    </citation>
    <scope>IDENTIFICATION</scope>
    <source>
        <strain evidence="1">FAR1</strain>
    </source>
</reference>